<dbReference type="SUPFAM" id="SSF52540">
    <property type="entry name" value="P-loop containing nucleoside triphosphate hydrolases"/>
    <property type="match status" value="1"/>
</dbReference>
<dbReference type="Gene3D" id="1.10.8.430">
    <property type="entry name" value="Helical domain of apoptotic protease-activating factors"/>
    <property type="match status" value="1"/>
</dbReference>
<evidence type="ECO:0000313" key="6">
    <source>
        <dbReference type="EMBL" id="PHT39439.1"/>
    </source>
</evidence>
<dbReference type="InterPro" id="IPR056924">
    <property type="entry name" value="SH3_Tf2-1"/>
</dbReference>
<comment type="similarity">
    <text evidence="1">Belongs to the disease resistance NB-LRR family.</text>
</comment>
<protein>
    <submittedName>
        <fullName evidence="6">Uncharacterized protein</fullName>
    </submittedName>
</protein>
<comment type="caution">
    <text evidence="6">The sequence shown here is derived from an EMBL/GenBank/DDBJ whole genome shotgun (WGS) entry which is preliminary data.</text>
</comment>
<evidence type="ECO:0000259" key="5">
    <source>
        <dbReference type="Pfam" id="PF24626"/>
    </source>
</evidence>
<sequence length="690" mass="79061">MKGVMRFGKRGKLSSHYVGPYQILKKIGTVTYELELPASLGSVHPVFHVSILKKYIGDHSIVLPVEGTKVTDSLSYEEEPVEILDRQVRKLRSKGIASPKVLWRNQKVEEATWESEDDMRIRYPNLFASMEEDTKGDRLGGAYVYIGDSLGGAYVNIGNGMGGAYVQRPSLGVKTISRSFRQSCRDKCEDGDDTSNIENKPLYLLWLVGLVGLEMKKIFLHEVNASKFSQSRTFKDKKLPKRFSHRLYNSLVYLREQKLQYFLPNTSAQNLDVATVFLLVFLSDVPNRFINGKRLNEVLERVGELVGDIIILSQKLLSSSTIKDGTSEINLYMTQILTKSEDLKAQVEETFYKSLKFIPSQFSTVGGLSFLDSLLVKLNEMLKFESGLAFMLKPHIGTLEIELSSLTSIFKDVAKMHEIKHITAKVTEMRSENLVCSVVEPSKHLPLQHRNLVNDEEIVGFKKDTKKIVQYLLSERELLQEIFSQVSGSKDKVNKDDEVADMLRKMLICRRYLIVLDDMWDCKTWDSLWLSFPDNKNGSRIIVTTRLEKVSQYVKHHTDPYFLPFLSLDESCKLLQKKVFQQEECPPELHDVSFAVAEKCKGLPLVVVLAAGIIKKKKMEESWWHEVKKALFSYVGESEEYSRSTMQLSYDYLPGHLRPCLLYMRMFPEDARIPVSKLITLWIAECFMQK</sequence>
<name>A0A2G2W2M7_CAPBA</name>
<dbReference type="Gene3D" id="3.40.50.300">
    <property type="entry name" value="P-loop containing nucleotide triphosphate hydrolases"/>
    <property type="match status" value="1"/>
</dbReference>
<dbReference type="Gene3D" id="1.10.10.10">
    <property type="entry name" value="Winged helix-like DNA-binding domain superfamily/Winged helix DNA-binding domain"/>
    <property type="match status" value="1"/>
</dbReference>
<proteinExistence type="inferred from homology"/>
<evidence type="ECO:0000256" key="2">
    <source>
        <dbReference type="ARBA" id="ARBA00022614"/>
    </source>
</evidence>
<dbReference type="Proteomes" id="UP000224567">
    <property type="component" value="Unassembled WGS sequence"/>
</dbReference>
<reference evidence="7" key="2">
    <citation type="journal article" date="2017" name="J. Anim. Genet.">
        <title>Multiple reference genome sequences of hot pepper reveal the massive evolution of plant disease resistance genes by retroduplication.</title>
        <authorList>
            <person name="Kim S."/>
            <person name="Park J."/>
            <person name="Yeom S.-I."/>
            <person name="Kim Y.-M."/>
            <person name="Seo E."/>
            <person name="Kim K.-T."/>
            <person name="Kim M.-S."/>
            <person name="Lee J.M."/>
            <person name="Cheong K."/>
            <person name="Shin H.-S."/>
            <person name="Kim S.-B."/>
            <person name="Han K."/>
            <person name="Lee J."/>
            <person name="Park M."/>
            <person name="Lee H.-A."/>
            <person name="Lee H.-Y."/>
            <person name="Lee Y."/>
            <person name="Oh S."/>
            <person name="Lee J.H."/>
            <person name="Choi E."/>
            <person name="Choi E."/>
            <person name="Lee S.E."/>
            <person name="Jeon J."/>
            <person name="Kim H."/>
            <person name="Choi G."/>
            <person name="Song H."/>
            <person name="Lee J."/>
            <person name="Lee S.-C."/>
            <person name="Kwon J.-K."/>
            <person name="Lee H.-Y."/>
            <person name="Koo N."/>
            <person name="Hong Y."/>
            <person name="Kim R.W."/>
            <person name="Kang W.-H."/>
            <person name="Huh J.H."/>
            <person name="Kang B.-C."/>
            <person name="Yang T.-J."/>
            <person name="Lee Y.-H."/>
            <person name="Bennetzen J.L."/>
            <person name="Choi D."/>
        </authorList>
    </citation>
    <scope>NUCLEOTIDE SEQUENCE [LARGE SCALE GENOMIC DNA]</scope>
    <source>
        <strain evidence="7">cv. PBC81</strain>
    </source>
</reference>
<keyword evidence="3" id="KW-0677">Repeat</keyword>
<gene>
    <name evidence="6" type="ORF">CQW23_23012</name>
</gene>
<dbReference type="InterPro" id="IPR002182">
    <property type="entry name" value="NB-ARC"/>
</dbReference>
<dbReference type="OrthoDB" id="638336at2759"/>
<dbReference type="EMBL" id="MLFT02000009">
    <property type="protein sequence ID" value="PHT39439.1"/>
    <property type="molecule type" value="Genomic_DNA"/>
</dbReference>
<evidence type="ECO:0000313" key="7">
    <source>
        <dbReference type="Proteomes" id="UP000224567"/>
    </source>
</evidence>
<feature type="domain" description="Tf2-1-like SH3-like" evidence="5">
    <location>
        <begin position="6"/>
        <end position="55"/>
    </location>
</feature>
<feature type="domain" description="NB-ARC" evidence="4">
    <location>
        <begin position="473"/>
        <end position="584"/>
    </location>
</feature>
<dbReference type="PANTHER" id="PTHR46148:SF58">
    <property type="entry name" value="RETROTRANSPOSON PROTEIN"/>
    <property type="match status" value="1"/>
</dbReference>
<keyword evidence="2" id="KW-0433">Leucine-rich repeat</keyword>
<dbReference type="Pfam" id="PF00931">
    <property type="entry name" value="NB-ARC"/>
    <property type="match status" value="1"/>
</dbReference>
<accession>A0A2G2W2M7</accession>
<dbReference type="Pfam" id="PF24626">
    <property type="entry name" value="SH3_Tf2-1"/>
    <property type="match status" value="1"/>
</dbReference>
<organism evidence="6 7">
    <name type="scientific">Capsicum baccatum</name>
    <name type="common">Peruvian pepper</name>
    <dbReference type="NCBI Taxonomy" id="33114"/>
    <lineage>
        <taxon>Eukaryota</taxon>
        <taxon>Viridiplantae</taxon>
        <taxon>Streptophyta</taxon>
        <taxon>Embryophyta</taxon>
        <taxon>Tracheophyta</taxon>
        <taxon>Spermatophyta</taxon>
        <taxon>Magnoliopsida</taxon>
        <taxon>eudicotyledons</taxon>
        <taxon>Gunneridae</taxon>
        <taxon>Pentapetalae</taxon>
        <taxon>asterids</taxon>
        <taxon>lamiids</taxon>
        <taxon>Solanales</taxon>
        <taxon>Solanaceae</taxon>
        <taxon>Solanoideae</taxon>
        <taxon>Capsiceae</taxon>
        <taxon>Capsicum</taxon>
    </lineage>
</organism>
<keyword evidence="7" id="KW-1185">Reference proteome</keyword>
<evidence type="ECO:0000259" key="4">
    <source>
        <dbReference type="Pfam" id="PF00931"/>
    </source>
</evidence>
<evidence type="ECO:0000256" key="3">
    <source>
        <dbReference type="ARBA" id="ARBA00022737"/>
    </source>
</evidence>
<dbReference type="InterPro" id="IPR036388">
    <property type="entry name" value="WH-like_DNA-bd_sf"/>
</dbReference>
<dbReference type="PANTHER" id="PTHR46148">
    <property type="entry name" value="CHROMO DOMAIN-CONTAINING PROTEIN"/>
    <property type="match status" value="1"/>
</dbReference>
<dbReference type="GO" id="GO:0043531">
    <property type="term" value="F:ADP binding"/>
    <property type="evidence" value="ECO:0007669"/>
    <property type="project" value="InterPro"/>
</dbReference>
<dbReference type="InterPro" id="IPR042197">
    <property type="entry name" value="Apaf_helical"/>
</dbReference>
<evidence type="ECO:0000256" key="1">
    <source>
        <dbReference type="ARBA" id="ARBA00008894"/>
    </source>
</evidence>
<dbReference type="AlphaFoldDB" id="A0A2G2W2M7"/>
<reference evidence="6 7" key="1">
    <citation type="journal article" date="2017" name="Genome Biol.">
        <title>New reference genome sequences of hot pepper reveal the massive evolution of plant disease-resistance genes by retroduplication.</title>
        <authorList>
            <person name="Kim S."/>
            <person name="Park J."/>
            <person name="Yeom S.I."/>
            <person name="Kim Y.M."/>
            <person name="Seo E."/>
            <person name="Kim K.T."/>
            <person name="Kim M.S."/>
            <person name="Lee J.M."/>
            <person name="Cheong K."/>
            <person name="Shin H.S."/>
            <person name="Kim S.B."/>
            <person name="Han K."/>
            <person name="Lee J."/>
            <person name="Park M."/>
            <person name="Lee H.A."/>
            <person name="Lee H.Y."/>
            <person name="Lee Y."/>
            <person name="Oh S."/>
            <person name="Lee J.H."/>
            <person name="Choi E."/>
            <person name="Choi E."/>
            <person name="Lee S.E."/>
            <person name="Jeon J."/>
            <person name="Kim H."/>
            <person name="Choi G."/>
            <person name="Song H."/>
            <person name="Lee J."/>
            <person name="Lee S.C."/>
            <person name="Kwon J.K."/>
            <person name="Lee H.Y."/>
            <person name="Koo N."/>
            <person name="Hong Y."/>
            <person name="Kim R.W."/>
            <person name="Kang W.H."/>
            <person name="Huh J.H."/>
            <person name="Kang B.C."/>
            <person name="Yang T.J."/>
            <person name="Lee Y.H."/>
            <person name="Bennetzen J.L."/>
            <person name="Choi D."/>
        </authorList>
    </citation>
    <scope>NUCLEOTIDE SEQUENCE [LARGE SCALE GENOMIC DNA]</scope>
    <source>
        <strain evidence="7">cv. PBC81</strain>
    </source>
</reference>
<dbReference type="InterPro" id="IPR027417">
    <property type="entry name" value="P-loop_NTPase"/>
</dbReference>